<comment type="similarity">
    <text evidence="2">Belongs to the fgaFS/easG family.</text>
</comment>
<dbReference type="InterPro" id="IPR019901">
    <property type="entry name" value="Ergot_alkaloid_biosynthesis"/>
</dbReference>
<dbReference type="Pfam" id="PF13460">
    <property type="entry name" value="NAD_binding_10"/>
    <property type="match status" value="1"/>
</dbReference>
<name>A0A2L0F903_SORCE</name>
<dbReference type="RefSeq" id="WP_104985911.1">
    <property type="nucleotide sequence ID" value="NZ_CP012673.1"/>
</dbReference>
<dbReference type="EMBL" id="CP012673">
    <property type="protein sequence ID" value="AUX47991.1"/>
    <property type="molecule type" value="Genomic_DNA"/>
</dbReference>
<dbReference type="Gene3D" id="3.90.25.10">
    <property type="entry name" value="UDP-galactose 4-epimerase, domain 1"/>
    <property type="match status" value="1"/>
</dbReference>
<dbReference type="Gene3D" id="3.40.50.720">
    <property type="entry name" value="NAD(P)-binding Rossmann-like Domain"/>
    <property type="match status" value="1"/>
</dbReference>
<evidence type="ECO:0000313" key="7">
    <source>
        <dbReference type="Proteomes" id="UP000238348"/>
    </source>
</evidence>
<dbReference type="InterPro" id="IPR036291">
    <property type="entry name" value="NAD(P)-bd_dom_sf"/>
</dbReference>
<dbReference type="CDD" id="cd05269">
    <property type="entry name" value="TMR_SDR_a"/>
    <property type="match status" value="1"/>
</dbReference>
<dbReference type="OrthoDB" id="109735at2"/>
<dbReference type="PANTHER" id="PTHR43162:SF1">
    <property type="entry name" value="PRESTALK A DIFFERENTIATION PROTEIN A"/>
    <property type="match status" value="1"/>
</dbReference>
<dbReference type="SUPFAM" id="SSF51735">
    <property type="entry name" value="NAD(P)-binding Rossmann-fold domains"/>
    <property type="match status" value="1"/>
</dbReference>
<protein>
    <submittedName>
        <fullName evidence="6">NmrA family transcriptional regulator</fullName>
    </submittedName>
</protein>
<dbReference type="AlphaFoldDB" id="A0A2L0F903"/>
<keyword evidence="4" id="KW-0560">Oxidoreductase</keyword>
<evidence type="ECO:0000256" key="3">
    <source>
        <dbReference type="ARBA" id="ARBA00022589"/>
    </source>
</evidence>
<gene>
    <name evidence="6" type="primary">nmrA</name>
    <name evidence="6" type="ORF">SOCE26_095170</name>
</gene>
<evidence type="ECO:0000256" key="1">
    <source>
        <dbReference type="ARBA" id="ARBA00005107"/>
    </source>
</evidence>
<dbReference type="Proteomes" id="UP000238348">
    <property type="component" value="Chromosome"/>
</dbReference>
<sequence length="282" mass="30111">MDQPTILVTGGTGKTGRRIVERLVQLGHPVKLASRSGQAAGGAGAARFDWNDAGTYDAALAGVGRVYLMAPVGAPDPYPVMAELIDRALKSGVRRFVLLSASSLPEGGPAIGAVHGLLRQVAPEWAVLRPTWFMQNFSEQQHRATIRDEGRIYSATGQGRVPFVDADDIAEVGVRALVDERAHDTDHVITGPEAMSYGQAADVIAEVLGRPVRHVDLSEDALTERHAALGMEPAYARLLAGMDTAIAGGSEDRTTDTVARVTGRPPRSFREFVRAAAAAWQR</sequence>
<evidence type="ECO:0000256" key="4">
    <source>
        <dbReference type="ARBA" id="ARBA00023002"/>
    </source>
</evidence>
<evidence type="ECO:0000313" key="6">
    <source>
        <dbReference type="EMBL" id="AUX47991.1"/>
    </source>
</evidence>
<dbReference type="PANTHER" id="PTHR43162">
    <property type="match status" value="1"/>
</dbReference>
<keyword evidence="3" id="KW-0017">Alkaloid metabolism</keyword>
<dbReference type="GO" id="GO:0009820">
    <property type="term" value="P:alkaloid metabolic process"/>
    <property type="evidence" value="ECO:0007669"/>
    <property type="project" value="UniProtKB-KW"/>
</dbReference>
<dbReference type="NCBIfam" id="TIGR03649">
    <property type="entry name" value="ergot_EASG"/>
    <property type="match status" value="1"/>
</dbReference>
<organism evidence="6 7">
    <name type="scientific">Sorangium cellulosum</name>
    <name type="common">Polyangium cellulosum</name>
    <dbReference type="NCBI Taxonomy" id="56"/>
    <lineage>
        <taxon>Bacteria</taxon>
        <taxon>Pseudomonadati</taxon>
        <taxon>Myxococcota</taxon>
        <taxon>Polyangia</taxon>
        <taxon>Polyangiales</taxon>
        <taxon>Polyangiaceae</taxon>
        <taxon>Sorangium</taxon>
    </lineage>
</organism>
<dbReference type="InterPro" id="IPR016040">
    <property type="entry name" value="NAD(P)-bd_dom"/>
</dbReference>
<evidence type="ECO:0000256" key="2">
    <source>
        <dbReference type="ARBA" id="ARBA00005372"/>
    </source>
</evidence>
<reference evidence="6 7" key="1">
    <citation type="submission" date="2015-09" db="EMBL/GenBank/DDBJ databases">
        <title>Sorangium comparison.</title>
        <authorList>
            <person name="Zaburannyi N."/>
            <person name="Bunk B."/>
            <person name="Overmann J."/>
            <person name="Mueller R."/>
        </authorList>
    </citation>
    <scope>NUCLEOTIDE SEQUENCE [LARGE SCALE GENOMIC DNA]</scope>
    <source>
        <strain evidence="6 7">So ce26</strain>
    </source>
</reference>
<evidence type="ECO:0000259" key="5">
    <source>
        <dbReference type="Pfam" id="PF13460"/>
    </source>
</evidence>
<dbReference type="GO" id="GO:0016491">
    <property type="term" value="F:oxidoreductase activity"/>
    <property type="evidence" value="ECO:0007669"/>
    <property type="project" value="UniProtKB-KW"/>
</dbReference>
<proteinExistence type="inferred from homology"/>
<dbReference type="InterPro" id="IPR051604">
    <property type="entry name" value="Ergot_Alk_Oxidoreductase"/>
</dbReference>
<comment type="pathway">
    <text evidence="1">Alkaloid biosynthesis; ergot alkaloid biosynthesis.</text>
</comment>
<accession>A0A2L0F903</accession>
<feature type="domain" description="NAD(P)-binding" evidence="5">
    <location>
        <begin position="10"/>
        <end position="177"/>
    </location>
</feature>